<organism evidence="2 3">
    <name type="scientific">Nostocoides veronense</name>
    <dbReference type="NCBI Taxonomy" id="330836"/>
    <lineage>
        <taxon>Bacteria</taxon>
        <taxon>Bacillati</taxon>
        <taxon>Actinomycetota</taxon>
        <taxon>Actinomycetes</taxon>
        <taxon>Micrococcales</taxon>
        <taxon>Intrasporangiaceae</taxon>
        <taxon>Nostocoides</taxon>
    </lineage>
</organism>
<dbReference type="SMART" id="SM00530">
    <property type="entry name" value="HTH_XRE"/>
    <property type="match status" value="1"/>
</dbReference>
<name>A0ABN2LM95_9MICO</name>
<comment type="caution">
    <text evidence="2">The sequence shown here is derived from an EMBL/GenBank/DDBJ whole genome shotgun (WGS) entry which is preliminary data.</text>
</comment>
<dbReference type="PROSITE" id="PS50943">
    <property type="entry name" value="HTH_CROC1"/>
    <property type="match status" value="1"/>
</dbReference>
<accession>A0ABN2LM95</accession>
<protein>
    <recommendedName>
        <fullName evidence="1">HTH cro/C1-type domain-containing protein</fullName>
    </recommendedName>
</protein>
<dbReference type="EMBL" id="BAAAPO010000026">
    <property type="protein sequence ID" value="GAA1793497.1"/>
    <property type="molecule type" value="Genomic_DNA"/>
</dbReference>
<dbReference type="Gene3D" id="1.10.260.40">
    <property type="entry name" value="lambda repressor-like DNA-binding domains"/>
    <property type="match status" value="1"/>
</dbReference>
<evidence type="ECO:0000259" key="1">
    <source>
        <dbReference type="PROSITE" id="PS50943"/>
    </source>
</evidence>
<dbReference type="InterPro" id="IPR010982">
    <property type="entry name" value="Lambda_DNA-bd_dom_sf"/>
</dbReference>
<gene>
    <name evidence="2" type="ORF">GCM10009811_17780</name>
</gene>
<reference evidence="2 3" key="1">
    <citation type="journal article" date="2019" name="Int. J. Syst. Evol. Microbiol.">
        <title>The Global Catalogue of Microorganisms (GCM) 10K type strain sequencing project: providing services to taxonomists for standard genome sequencing and annotation.</title>
        <authorList>
            <consortium name="The Broad Institute Genomics Platform"/>
            <consortium name="The Broad Institute Genome Sequencing Center for Infectious Disease"/>
            <person name="Wu L."/>
            <person name="Ma J."/>
        </authorList>
    </citation>
    <scope>NUCLEOTIDE SEQUENCE [LARGE SCALE GENOMIC DNA]</scope>
    <source>
        <strain evidence="2 3">JCM 15592</strain>
    </source>
</reference>
<dbReference type="CDD" id="cd00093">
    <property type="entry name" value="HTH_XRE"/>
    <property type="match status" value="1"/>
</dbReference>
<dbReference type="Pfam" id="PF01381">
    <property type="entry name" value="HTH_3"/>
    <property type="match status" value="1"/>
</dbReference>
<feature type="domain" description="HTH cro/C1-type" evidence="1">
    <location>
        <begin position="2"/>
        <end position="53"/>
    </location>
</feature>
<evidence type="ECO:0000313" key="2">
    <source>
        <dbReference type="EMBL" id="GAA1793497.1"/>
    </source>
</evidence>
<dbReference type="Proteomes" id="UP001499938">
    <property type="component" value="Unassembled WGS sequence"/>
</dbReference>
<evidence type="ECO:0000313" key="3">
    <source>
        <dbReference type="Proteomes" id="UP001499938"/>
    </source>
</evidence>
<dbReference type="InterPro" id="IPR001387">
    <property type="entry name" value="Cro/C1-type_HTH"/>
</dbReference>
<keyword evidence="3" id="KW-1185">Reference proteome</keyword>
<dbReference type="SUPFAM" id="SSF47413">
    <property type="entry name" value="lambda repressor-like DNA-binding domains"/>
    <property type="match status" value="1"/>
</dbReference>
<dbReference type="RefSeq" id="WP_344083764.1">
    <property type="nucleotide sequence ID" value="NZ_BAAAPO010000026.1"/>
</dbReference>
<proteinExistence type="predicted"/>
<sequence>MARVARGLTQDAAARLAGTSQPTLSAYERGVRSPTLAVADRVLHALGFELALTPRITFRTEHDDEGRSFVVPDQLWRLDPRWVFRPVRAGGKILLIENRRQRVAAYAWLILHDDETLLVAHLDAALLIDAWRDIAQLLPEPIREAWNDLIRDTVDGWFGDTFRADWKAGGPKKISKAARERAIRRLADHGLPDGIHRGTVSGDRAIRDHAFSAKPARRGPGGYTVFWFFRSRARP</sequence>